<dbReference type="InterPro" id="IPR025602">
    <property type="entry name" value="BCP1_family"/>
</dbReference>
<evidence type="ECO:0000313" key="2">
    <source>
        <dbReference type="WBParaSite" id="GPUH_0000794901-mRNA-1"/>
    </source>
</evidence>
<accession>A0A183DGU9</accession>
<name>A0A183DGU9_9BILA</name>
<dbReference type="GO" id="GO:0005634">
    <property type="term" value="C:nucleus"/>
    <property type="evidence" value="ECO:0007669"/>
    <property type="project" value="TreeGrafter"/>
</dbReference>
<reference evidence="2" key="1">
    <citation type="submission" date="2016-06" db="UniProtKB">
        <authorList>
            <consortium name="WormBaseParasite"/>
        </authorList>
    </citation>
    <scope>IDENTIFICATION</scope>
</reference>
<dbReference type="Pfam" id="PF13862">
    <property type="entry name" value="BCCIP"/>
    <property type="match status" value="1"/>
</dbReference>
<comment type="similarity">
    <text evidence="1">Belongs to the BCP1 family.</text>
</comment>
<dbReference type="PANTHER" id="PTHR13261">
    <property type="entry name" value="BRCA2 AND CDKN1A INTERACTING PROTEIN"/>
    <property type="match status" value="1"/>
</dbReference>
<dbReference type="AlphaFoldDB" id="A0A183DGU9"/>
<dbReference type="WBParaSite" id="GPUH_0000794901-mRNA-1">
    <property type="protein sequence ID" value="GPUH_0000794901-mRNA-1"/>
    <property type="gene ID" value="GPUH_0000794901"/>
</dbReference>
<protein>
    <submittedName>
        <fullName evidence="2">Protein BCCIP homolog</fullName>
    </submittedName>
</protein>
<proteinExistence type="inferred from homology"/>
<evidence type="ECO:0000256" key="1">
    <source>
        <dbReference type="ARBA" id="ARBA00006781"/>
    </source>
</evidence>
<dbReference type="PANTHER" id="PTHR13261:SF0">
    <property type="entry name" value="BRCA2 AND CDKN1A-INTERACTING PROTEIN"/>
    <property type="match status" value="1"/>
</dbReference>
<organism evidence="2">
    <name type="scientific">Gongylonema pulchrum</name>
    <dbReference type="NCBI Taxonomy" id="637853"/>
    <lineage>
        <taxon>Eukaryota</taxon>
        <taxon>Metazoa</taxon>
        <taxon>Ecdysozoa</taxon>
        <taxon>Nematoda</taxon>
        <taxon>Chromadorea</taxon>
        <taxon>Rhabditida</taxon>
        <taxon>Spirurina</taxon>
        <taxon>Spiruromorpha</taxon>
        <taxon>Spiruroidea</taxon>
        <taxon>Gongylonematidae</taxon>
        <taxon>Gongylonema</taxon>
    </lineage>
</organism>
<sequence length="114" mass="13092">LVFFFLQDESEDELMKDELDDAEQLNFDFEAYPIVPSDKESLINLLTQIFLRAGVDVEGMADVLVEQAPFGCVYRPAEEFLDDDNDEVVYGVLSMLELASHKVLCCYIRKFQLL</sequence>